<keyword evidence="3" id="KW-1185">Reference proteome</keyword>
<evidence type="ECO:0000313" key="3">
    <source>
        <dbReference type="Proteomes" id="UP001558713"/>
    </source>
</evidence>
<sequence>MMNPLVLVMEKAGVLHDSEGQVRNAQGHKLDAEGNTIVEVVVGVDRHPSGGVDRDQGNDGGAHGNNGVGAGDHERILAEYNRPDQFYANRSAIRPLTFQRNDFELKP</sequence>
<gene>
    <name evidence="2" type="ORF">V5N11_033125</name>
</gene>
<feature type="region of interest" description="Disordered" evidence="1">
    <location>
        <begin position="46"/>
        <end position="74"/>
    </location>
</feature>
<name>A0ABD1BLQ5_CARAN</name>
<proteinExistence type="predicted"/>
<dbReference type="AlphaFoldDB" id="A0ABD1BLQ5"/>
<accession>A0ABD1BLQ5</accession>
<reference evidence="2 3" key="1">
    <citation type="submission" date="2024-04" db="EMBL/GenBank/DDBJ databases">
        <title>Genome assembly C_amara_ONT_v2.</title>
        <authorList>
            <person name="Yant L."/>
            <person name="Moore C."/>
            <person name="Slenker M."/>
        </authorList>
    </citation>
    <scope>NUCLEOTIDE SEQUENCE [LARGE SCALE GENOMIC DNA]</scope>
    <source>
        <tissue evidence="2">Leaf</tissue>
    </source>
</reference>
<dbReference type="Proteomes" id="UP001558713">
    <property type="component" value="Unassembled WGS sequence"/>
</dbReference>
<protein>
    <submittedName>
        <fullName evidence="2">Uncharacterized protein</fullName>
    </submittedName>
</protein>
<comment type="caution">
    <text evidence="2">The sequence shown here is derived from an EMBL/GenBank/DDBJ whole genome shotgun (WGS) entry which is preliminary data.</text>
</comment>
<feature type="compositionally biased region" description="Basic and acidic residues" evidence="1">
    <location>
        <begin position="46"/>
        <end position="57"/>
    </location>
</feature>
<dbReference type="EMBL" id="JBANAX010000224">
    <property type="protein sequence ID" value="KAL1218137.1"/>
    <property type="molecule type" value="Genomic_DNA"/>
</dbReference>
<organism evidence="2 3">
    <name type="scientific">Cardamine amara subsp. amara</name>
    <dbReference type="NCBI Taxonomy" id="228776"/>
    <lineage>
        <taxon>Eukaryota</taxon>
        <taxon>Viridiplantae</taxon>
        <taxon>Streptophyta</taxon>
        <taxon>Embryophyta</taxon>
        <taxon>Tracheophyta</taxon>
        <taxon>Spermatophyta</taxon>
        <taxon>Magnoliopsida</taxon>
        <taxon>eudicotyledons</taxon>
        <taxon>Gunneridae</taxon>
        <taxon>Pentapetalae</taxon>
        <taxon>rosids</taxon>
        <taxon>malvids</taxon>
        <taxon>Brassicales</taxon>
        <taxon>Brassicaceae</taxon>
        <taxon>Cardamineae</taxon>
        <taxon>Cardamine</taxon>
    </lineage>
</organism>
<feature type="compositionally biased region" description="Gly residues" evidence="1">
    <location>
        <begin position="58"/>
        <end position="70"/>
    </location>
</feature>
<evidence type="ECO:0000313" key="2">
    <source>
        <dbReference type="EMBL" id="KAL1218137.1"/>
    </source>
</evidence>
<evidence type="ECO:0000256" key="1">
    <source>
        <dbReference type="SAM" id="MobiDB-lite"/>
    </source>
</evidence>